<protein>
    <submittedName>
        <fullName evidence="2">Uncharacterized protein</fullName>
    </submittedName>
</protein>
<reference evidence="2" key="1">
    <citation type="journal article" date="2020" name="Stud. Mycol.">
        <title>101 Dothideomycetes genomes: a test case for predicting lifestyles and emergence of pathogens.</title>
        <authorList>
            <person name="Haridas S."/>
            <person name="Albert R."/>
            <person name="Binder M."/>
            <person name="Bloem J."/>
            <person name="Labutti K."/>
            <person name="Salamov A."/>
            <person name="Andreopoulos B."/>
            <person name="Baker S."/>
            <person name="Barry K."/>
            <person name="Bills G."/>
            <person name="Bluhm B."/>
            <person name="Cannon C."/>
            <person name="Castanera R."/>
            <person name="Culley D."/>
            <person name="Daum C."/>
            <person name="Ezra D."/>
            <person name="Gonzalez J."/>
            <person name="Henrissat B."/>
            <person name="Kuo A."/>
            <person name="Liang C."/>
            <person name="Lipzen A."/>
            <person name="Lutzoni F."/>
            <person name="Magnuson J."/>
            <person name="Mondo S."/>
            <person name="Nolan M."/>
            <person name="Ohm R."/>
            <person name="Pangilinan J."/>
            <person name="Park H.-J."/>
            <person name="Ramirez L."/>
            <person name="Alfaro M."/>
            <person name="Sun H."/>
            <person name="Tritt A."/>
            <person name="Yoshinaga Y."/>
            <person name="Zwiers L.-H."/>
            <person name="Turgeon B."/>
            <person name="Goodwin S."/>
            <person name="Spatafora J."/>
            <person name="Crous P."/>
            <person name="Grigoriev I."/>
        </authorList>
    </citation>
    <scope>NUCLEOTIDE SEQUENCE</scope>
    <source>
        <strain evidence="2">CBS 122681</strain>
    </source>
</reference>
<dbReference type="AlphaFoldDB" id="A0A6A6SL14"/>
<accession>A0A6A6SL14</accession>
<proteinExistence type="predicted"/>
<feature type="compositionally biased region" description="Basic and acidic residues" evidence="1">
    <location>
        <begin position="111"/>
        <end position="125"/>
    </location>
</feature>
<keyword evidence="3" id="KW-1185">Reference proteome</keyword>
<evidence type="ECO:0000256" key="1">
    <source>
        <dbReference type="SAM" id="MobiDB-lite"/>
    </source>
</evidence>
<feature type="region of interest" description="Disordered" evidence="1">
    <location>
        <begin position="274"/>
        <end position="302"/>
    </location>
</feature>
<evidence type="ECO:0000313" key="3">
    <source>
        <dbReference type="Proteomes" id="UP000799324"/>
    </source>
</evidence>
<dbReference type="Proteomes" id="UP000799324">
    <property type="component" value="Unassembled WGS sequence"/>
</dbReference>
<feature type="compositionally biased region" description="Basic and acidic residues" evidence="1">
    <location>
        <begin position="186"/>
        <end position="206"/>
    </location>
</feature>
<organism evidence="2 3">
    <name type="scientific">Lophiostoma macrostomum CBS 122681</name>
    <dbReference type="NCBI Taxonomy" id="1314788"/>
    <lineage>
        <taxon>Eukaryota</taxon>
        <taxon>Fungi</taxon>
        <taxon>Dikarya</taxon>
        <taxon>Ascomycota</taxon>
        <taxon>Pezizomycotina</taxon>
        <taxon>Dothideomycetes</taxon>
        <taxon>Pleosporomycetidae</taxon>
        <taxon>Pleosporales</taxon>
        <taxon>Lophiostomataceae</taxon>
        <taxon>Lophiostoma</taxon>
    </lineage>
</organism>
<name>A0A6A6SL14_9PLEO</name>
<feature type="compositionally biased region" description="Basic and acidic residues" evidence="1">
    <location>
        <begin position="137"/>
        <end position="169"/>
    </location>
</feature>
<dbReference type="OrthoDB" id="3798327at2759"/>
<evidence type="ECO:0000313" key="2">
    <source>
        <dbReference type="EMBL" id="KAF2648310.1"/>
    </source>
</evidence>
<gene>
    <name evidence="2" type="ORF">K491DRAFT_722668</name>
</gene>
<sequence>MSKPLRRLSKETRAELGSEFKFSRCVRCWKIQDAGHRKQWRQCRAACPACPGGQQHWGKACPNLLDRSVTNNEWWIAHCGCSKFDADRGQPDQMVGGQGRNRSRSPGSEDGEIKDNGSGAFRERSPLPTRPWDAELETSRQEWREEVSGRRMDRSSSRPRPADRDDGCRGRSVLTNQPRNSTDFYRSAREPAREPALNREPMHERPFNPPSGPRAKGSGSFNLPYRVPNGRKTEDRKADERMVDERMTDERKPVDCKPVVKLPPKPVLKLAPKSALQPALKPAPKSAATMTDKPVTKSSGTQTEASVYDQVMEHPGMRMFLHQIIVFADYFDRHPEATNGEQMVTHGMASYLRMAYAENPDYTNPNPPYEEMHDSPMETTGLADAAAEEFLKNAFPNGLQGPQK</sequence>
<feature type="compositionally biased region" description="Polar residues" evidence="1">
    <location>
        <begin position="173"/>
        <end position="184"/>
    </location>
</feature>
<feature type="compositionally biased region" description="Basic and acidic residues" evidence="1">
    <location>
        <begin position="231"/>
        <end position="250"/>
    </location>
</feature>
<feature type="region of interest" description="Disordered" evidence="1">
    <location>
        <begin position="87"/>
        <end position="250"/>
    </location>
</feature>
<dbReference type="EMBL" id="MU004545">
    <property type="protein sequence ID" value="KAF2648310.1"/>
    <property type="molecule type" value="Genomic_DNA"/>
</dbReference>